<feature type="compositionally biased region" description="Low complexity" evidence="1">
    <location>
        <begin position="405"/>
        <end position="414"/>
    </location>
</feature>
<evidence type="ECO:0000259" key="2">
    <source>
        <dbReference type="PROSITE" id="PS50296"/>
    </source>
</evidence>
<reference evidence="3 4" key="1">
    <citation type="submission" date="2016-06" db="EMBL/GenBank/DDBJ databases">
        <authorList>
            <consortium name="Pathogen Informatics"/>
        </authorList>
    </citation>
    <scope>NUCLEOTIDE SEQUENCE [LARGE SCALE GENOMIC DNA]</scope>
    <source>
        <strain evidence="3">PocGH01</strain>
    </source>
</reference>
<evidence type="ECO:0000256" key="1">
    <source>
        <dbReference type="SAM" id="MobiDB-lite"/>
    </source>
</evidence>
<dbReference type="PANTHER" id="PTHR12217">
    <property type="entry name" value="EUKARYOTIC TRANSLATION INITIATION FACTOR 2D"/>
    <property type="match status" value="1"/>
</dbReference>
<dbReference type="InterPro" id="IPR015947">
    <property type="entry name" value="PUA-like_sf"/>
</dbReference>
<gene>
    <name evidence="3" type="primary">PocGH01_07015100</name>
    <name evidence="3" type="ORF">POCGH01_07015100</name>
</gene>
<dbReference type="InterPro" id="IPR001950">
    <property type="entry name" value="SUI1"/>
</dbReference>
<dbReference type="InterPro" id="IPR048248">
    <property type="entry name" value="PUA_eIF2d-like"/>
</dbReference>
<dbReference type="InterPro" id="IPR039757">
    <property type="entry name" value="EIF2D"/>
</dbReference>
<evidence type="ECO:0000313" key="4">
    <source>
        <dbReference type="Proteomes" id="UP000242942"/>
    </source>
</evidence>
<dbReference type="Proteomes" id="UP000242942">
    <property type="component" value="Chromosome 7"/>
</dbReference>
<dbReference type="Gene3D" id="3.10.400.20">
    <property type="match status" value="1"/>
</dbReference>
<dbReference type="GO" id="GO:0003743">
    <property type="term" value="F:translation initiation factor activity"/>
    <property type="evidence" value="ECO:0007669"/>
    <property type="project" value="UniProtKB-KW"/>
</dbReference>
<feature type="compositionally biased region" description="Basic and acidic residues" evidence="1">
    <location>
        <begin position="444"/>
        <end position="453"/>
    </location>
</feature>
<dbReference type="InterPro" id="IPR058886">
    <property type="entry name" value="SWIB_eIF2D"/>
</dbReference>
<dbReference type="CDD" id="cd21156">
    <property type="entry name" value="PUA_eIF2d-like"/>
    <property type="match status" value="1"/>
</dbReference>
<dbReference type="InterPro" id="IPR036885">
    <property type="entry name" value="SWIB_MDM2_dom_sf"/>
</dbReference>
<keyword evidence="3" id="KW-0648">Protein biosynthesis</keyword>
<dbReference type="CDD" id="cd11608">
    <property type="entry name" value="eIF2D_C"/>
    <property type="match status" value="1"/>
</dbReference>
<keyword evidence="4" id="KW-1185">Reference proteome</keyword>
<feature type="region of interest" description="Disordered" evidence="1">
    <location>
        <begin position="444"/>
        <end position="465"/>
    </location>
</feature>
<dbReference type="SUPFAM" id="SSF55159">
    <property type="entry name" value="eIF1-like"/>
    <property type="match status" value="1"/>
</dbReference>
<dbReference type="OrthoDB" id="199771at2759"/>
<protein>
    <submittedName>
        <fullName evidence="3">Translation initiation factor SUI1, putative</fullName>
    </submittedName>
</protein>
<dbReference type="SUPFAM" id="SSF47592">
    <property type="entry name" value="SWIB/MDM2 domain"/>
    <property type="match status" value="1"/>
</dbReference>
<evidence type="ECO:0000313" key="3">
    <source>
        <dbReference type="EMBL" id="SCQ16065.1"/>
    </source>
</evidence>
<accession>A0A1D3U7G2</accession>
<dbReference type="Pfam" id="PF26292">
    <property type="entry name" value="PUA_elF2D"/>
    <property type="match status" value="1"/>
</dbReference>
<dbReference type="PROSITE" id="PS50296">
    <property type="entry name" value="SUI1"/>
    <property type="match status" value="1"/>
</dbReference>
<dbReference type="InterPro" id="IPR039759">
    <property type="entry name" value="eIF2D_SUI1"/>
</dbReference>
<dbReference type="Gene3D" id="3.30.780.10">
    <property type="entry name" value="SUI1-like domain"/>
    <property type="match status" value="1"/>
</dbReference>
<dbReference type="Pfam" id="PF25304">
    <property type="entry name" value="WHD_eIF2D"/>
    <property type="match status" value="1"/>
</dbReference>
<dbReference type="SUPFAM" id="SSF88697">
    <property type="entry name" value="PUA domain-like"/>
    <property type="match status" value="1"/>
</dbReference>
<proteinExistence type="predicted"/>
<feature type="domain" description="SUI1" evidence="2">
    <location>
        <begin position="761"/>
        <end position="833"/>
    </location>
</feature>
<dbReference type="EMBL" id="LT594588">
    <property type="protein sequence ID" value="SCQ16065.1"/>
    <property type="molecule type" value="Genomic_DNA"/>
</dbReference>
<dbReference type="VEuPathDB" id="PlasmoDB:PocGH01_07015100"/>
<dbReference type="GO" id="GO:0001731">
    <property type="term" value="P:formation of translation preinitiation complex"/>
    <property type="evidence" value="ECO:0007669"/>
    <property type="project" value="InterPro"/>
</dbReference>
<dbReference type="AlphaFoldDB" id="A0A1D3U7G2"/>
<name>A0A1D3U7G2_PLAOA</name>
<dbReference type="Pfam" id="PF01253">
    <property type="entry name" value="SUI1"/>
    <property type="match status" value="1"/>
</dbReference>
<dbReference type="VEuPathDB" id="PlasmoDB:POWCR01_070009900"/>
<dbReference type="Pfam" id="PF26291">
    <property type="entry name" value="SWIB_eIF2D"/>
    <property type="match status" value="1"/>
</dbReference>
<dbReference type="PANTHER" id="PTHR12217:SF4">
    <property type="entry name" value="EUKARYOTIC TRANSLATION INITIATION FACTOR 2D"/>
    <property type="match status" value="1"/>
</dbReference>
<dbReference type="InterPro" id="IPR057429">
    <property type="entry name" value="WH_eIF2D"/>
</dbReference>
<sequence>MFKNKVTFSNKNFLGNKDRKKLATYLKSTFNIEKDEEVDEILDKEDTSVCKVQKTKITVYLSKNIPVLFSVQNVIFPTVYTLWKFPHIIPCFVIYPPASEFLLRGADLMIPGICKDIDEVEKLKEGNVWGVRVFNNPHMFAVGQCAVEYNSSNSKQFYDLKGKCLKLMHIFNDELWKLGSQTIPHNSFKSKIIDSVEEIIDDFNQFKIYGEKEKKSKKTKKEVEKEDTHKKKNFDSWSDENDDDTEKGKGIYSEIGKDKNEKDIKKKKETKLKGTTSEKGLENFYKHFSIIVEIKNGSKIAADTALGGRNDRNNVDHCTGTTDIINEGKKKANKILENHRNDKKTCTVDQDSIQVNNVDDTNQLCNTKNVFTNDNMLFPNKEKNIDQVNMKEQISQEENIESESSDLSSESIDNINKDNINKDNINKDNINKDNINKDNINKDNINKDKIGENEKEENEKEENEIGKNKIGENENIFHMNMEQQDMLLTHVFLEVLYCLNIENLPIEISGIYSKMTKKCMYIHKNENFLKELEKTKITYEIINKIKKKEINLILDIKKSSFKKLIKFIQYYTKIKLIKIKENRNITCIVNINKKHPLFISYKPIELFEKKNMNNNFNKNNNINLFNKGTQILEFYIPSSKTLNIFKYVDFKIKKNSYFNINQVKEILLFYIKGEKLQNSEDNNLIKIDEYLSSFLDIDKDKDKDKDIDKDKDNKHNIILPYDFILNKFISILQPCYAIVKPNTNFDIEPLTVTKGVCPSIHIYSVARMKGKKYITHITNLYLFHVDLNKFSEFIQKQLACSCSTAISPSTKKEEVLVQGNVVTQIYDILTGTYFLPRKYIVLNVKGL</sequence>
<dbReference type="Pfam" id="PF17832">
    <property type="entry name" value="Pre-PUA"/>
    <property type="match status" value="1"/>
</dbReference>
<feature type="region of interest" description="Disordered" evidence="1">
    <location>
        <begin position="395"/>
        <end position="415"/>
    </location>
</feature>
<dbReference type="InterPro" id="IPR036877">
    <property type="entry name" value="SUI1_dom_sf"/>
</dbReference>
<dbReference type="FunFam" id="3.30.780.10:FF:000012">
    <property type="entry name" value="Translation initiation factor SUI1, putative"/>
    <property type="match status" value="1"/>
</dbReference>
<feature type="region of interest" description="Disordered" evidence="1">
    <location>
        <begin position="217"/>
        <end position="254"/>
    </location>
</feature>
<keyword evidence="3" id="KW-0396">Initiation factor</keyword>
<dbReference type="InterPro" id="IPR041366">
    <property type="entry name" value="Pre-PUA"/>
</dbReference>
<organism evidence="3 4">
    <name type="scientific">Plasmodium ovale</name>
    <name type="common">malaria parasite P. ovale</name>
    <dbReference type="NCBI Taxonomy" id="36330"/>
    <lineage>
        <taxon>Eukaryota</taxon>
        <taxon>Sar</taxon>
        <taxon>Alveolata</taxon>
        <taxon>Apicomplexa</taxon>
        <taxon>Aconoidasida</taxon>
        <taxon>Haemosporida</taxon>
        <taxon>Plasmodiidae</taxon>
        <taxon>Plasmodium</taxon>
        <taxon>Plasmodium (Plasmodium)</taxon>
    </lineage>
</organism>